<evidence type="ECO:0000313" key="1">
    <source>
        <dbReference type="EMBL" id="KAL0922535.1"/>
    </source>
</evidence>
<reference evidence="1 2" key="1">
    <citation type="journal article" date="2024" name="Plant Biotechnol. J.">
        <title>Dendrobium thyrsiflorum genome and its molecular insights into genes involved in important horticultural traits.</title>
        <authorList>
            <person name="Chen B."/>
            <person name="Wang J.Y."/>
            <person name="Zheng P.J."/>
            <person name="Li K.L."/>
            <person name="Liang Y.M."/>
            <person name="Chen X.F."/>
            <person name="Zhang C."/>
            <person name="Zhao X."/>
            <person name="He X."/>
            <person name="Zhang G.Q."/>
            <person name="Liu Z.J."/>
            <person name="Xu Q."/>
        </authorList>
    </citation>
    <scope>NUCLEOTIDE SEQUENCE [LARGE SCALE GENOMIC DNA]</scope>
    <source>
        <strain evidence="1">GZMU011</strain>
    </source>
</reference>
<protein>
    <submittedName>
        <fullName evidence="1">Uncharacterized protein</fullName>
    </submittedName>
</protein>
<dbReference type="EMBL" id="JANQDX010000006">
    <property type="protein sequence ID" value="KAL0922535.1"/>
    <property type="molecule type" value="Genomic_DNA"/>
</dbReference>
<sequence>MVVEAELQRSSKFSNAIFDKFSLPISNVIECIFRKALKRLFPGIILSQIGIYHKGIERLLEESSMELQKLTFMSQNQNMYAMATAGALPSPAVQLVPIGKKEMISSSCGNLVAGTVIILIVVVVQRSLSEFQALFVSASVVFKRSLSEFQALFVSASVVFKVRVVISIHGGVYPKGLLKHKSMAGGASTIYQVGKVLCESEEAKQTSKEGPNPVRPLVHRQRSTNFSESCYLSGGYYPTSHVSSSGVLECACDLPPLTPPPECE</sequence>
<accession>A0ABD0VCX2</accession>
<gene>
    <name evidence="1" type="ORF">M5K25_006526</name>
</gene>
<dbReference type="AlphaFoldDB" id="A0ABD0VCX2"/>
<comment type="caution">
    <text evidence="1">The sequence shown here is derived from an EMBL/GenBank/DDBJ whole genome shotgun (WGS) entry which is preliminary data.</text>
</comment>
<evidence type="ECO:0000313" key="2">
    <source>
        <dbReference type="Proteomes" id="UP001552299"/>
    </source>
</evidence>
<name>A0ABD0VCX2_DENTH</name>
<organism evidence="1 2">
    <name type="scientific">Dendrobium thyrsiflorum</name>
    <name type="common">Pinecone-like raceme dendrobium</name>
    <name type="synonym">Orchid</name>
    <dbReference type="NCBI Taxonomy" id="117978"/>
    <lineage>
        <taxon>Eukaryota</taxon>
        <taxon>Viridiplantae</taxon>
        <taxon>Streptophyta</taxon>
        <taxon>Embryophyta</taxon>
        <taxon>Tracheophyta</taxon>
        <taxon>Spermatophyta</taxon>
        <taxon>Magnoliopsida</taxon>
        <taxon>Liliopsida</taxon>
        <taxon>Asparagales</taxon>
        <taxon>Orchidaceae</taxon>
        <taxon>Epidendroideae</taxon>
        <taxon>Malaxideae</taxon>
        <taxon>Dendrobiinae</taxon>
        <taxon>Dendrobium</taxon>
    </lineage>
</organism>
<dbReference type="Proteomes" id="UP001552299">
    <property type="component" value="Unassembled WGS sequence"/>
</dbReference>
<proteinExistence type="predicted"/>
<keyword evidence="2" id="KW-1185">Reference proteome</keyword>